<dbReference type="PANTHER" id="PTHR11630">
    <property type="entry name" value="DNA REPLICATION LICENSING FACTOR MCM FAMILY MEMBER"/>
    <property type="match status" value="1"/>
</dbReference>
<evidence type="ECO:0000256" key="2">
    <source>
        <dbReference type="ARBA" id="ARBA00022840"/>
    </source>
</evidence>
<proteinExistence type="inferred from homology"/>
<feature type="domain" description="MCM C-terminal AAA(+) ATPase" evidence="5">
    <location>
        <begin position="1"/>
        <end position="149"/>
    </location>
</feature>
<protein>
    <submittedName>
        <fullName evidence="6">DNA helicase MCM9</fullName>
    </submittedName>
</protein>
<keyword evidence="1 3" id="KW-0547">Nucleotide-binding</keyword>
<dbReference type="AlphaFoldDB" id="A0A8X6TKC4"/>
<evidence type="ECO:0000259" key="5">
    <source>
        <dbReference type="PROSITE" id="PS50051"/>
    </source>
</evidence>
<dbReference type="GO" id="GO:0042555">
    <property type="term" value="C:MCM complex"/>
    <property type="evidence" value="ECO:0007669"/>
    <property type="project" value="TreeGrafter"/>
</dbReference>
<dbReference type="GO" id="GO:0017116">
    <property type="term" value="F:single-stranded DNA helicase activity"/>
    <property type="evidence" value="ECO:0007669"/>
    <property type="project" value="TreeGrafter"/>
</dbReference>
<dbReference type="Pfam" id="PF00493">
    <property type="entry name" value="MCM"/>
    <property type="match status" value="1"/>
</dbReference>
<evidence type="ECO:0000256" key="1">
    <source>
        <dbReference type="ARBA" id="ARBA00022741"/>
    </source>
</evidence>
<dbReference type="SMART" id="SM00350">
    <property type="entry name" value="MCM"/>
    <property type="match status" value="1"/>
</dbReference>
<evidence type="ECO:0000256" key="4">
    <source>
        <dbReference type="SAM" id="MobiDB-lite"/>
    </source>
</evidence>
<accession>A0A8X6TKC4</accession>
<feature type="region of interest" description="Disordered" evidence="4">
    <location>
        <begin position="186"/>
        <end position="220"/>
    </location>
</feature>
<dbReference type="PANTHER" id="PTHR11630:SF48">
    <property type="entry name" value="DNA HELICASE MCM9"/>
    <property type="match status" value="1"/>
</dbReference>
<dbReference type="PROSITE" id="PS50051">
    <property type="entry name" value="MCM_2"/>
    <property type="match status" value="1"/>
</dbReference>
<dbReference type="InterPro" id="IPR001208">
    <property type="entry name" value="MCM_dom"/>
</dbReference>
<comment type="similarity">
    <text evidence="3">Belongs to the MCM family.</text>
</comment>
<reference evidence="6" key="1">
    <citation type="submission" date="2020-08" db="EMBL/GenBank/DDBJ databases">
        <title>Multicomponent nature underlies the extraordinary mechanical properties of spider dragline silk.</title>
        <authorList>
            <person name="Kono N."/>
            <person name="Nakamura H."/>
            <person name="Mori M."/>
            <person name="Yoshida Y."/>
            <person name="Ohtoshi R."/>
            <person name="Malay A.D."/>
            <person name="Moran D.A.P."/>
            <person name="Tomita M."/>
            <person name="Numata K."/>
            <person name="Arakawa K."/>
        </authorList>
    </citation>
    <scope>NUCLEOTIDE SEQUENCE</scope>
</reference>
<gene>
    <name evidence="6" type="primary">mcm9</name>
    <name evidence="6" type="ORF">NPIL_183431</name>
</gene>
<evidence type="ECO:0000313" key="7">
    <source>
        <dbReference type="Proteomes" id="UP000887013"/>
    </source>
</evidence>
<keyword evidence="7" id="KW-1185">Reference proteome</keyword>
<dbReference type="InterPro" id="IPR031327">
    <property type="entry name" value="MCM"/>
</dbReference>
<dbReference type="Proteomes" id="UP000887013">
    <property type="component" value="Unassembled WGS sequence"/>
</dbReference>
<dbReference type="GO" id="GO:0003697">
    <property type="term" value="F:single-stranded DNA binding"/>
    <property type="evidence" value="ECO:0007669"/>
    <property type="project" value="TreeGrafter"/>
</dbReference>
<feature type="non-terminal residue" evidence="6">
    <location>
        <position position="220"/>
    </location>
</feature>
<dbReference type="GO" id="GO:0016787">
    <property type="term" value="F:hydrolase activity"/>
    <property type="evidence" value="ECO:0007669"/>
    <property type="project" value="UniProtKB-KW"/>
</dbReference>
<keyword evidence="3" id="KW-0238">DNA-binding</keyword>
<dbReference type="PRINTS" id="PR01657">
    <property type="entry name" value="MCMFAMILY"/>
</dbReference>
<organism evidence="6 7">
    <name type="scientific">Nephila pilipes</name>
    <name type="common">Giant wood spider</name>
    <name type="synonym">Nephila maculata</name>
    <dbReference type="NCBI Taxonomy" id="299642"/>
    <lineage>
        <taxon>Eukaryota</taxon>
        <taxon>Metazoa</taxon>
        <taxon>Ecdysozoa</taxon>
        <taxon>Arthropoda</taxon>
        <taxon>Chelicerata</taxon>
        <taxon>Arachnida</taxon>
        <taxon>Araneae</taxon>
        <taxon>Araneomorphae</taxon>
        <taxon>Entelegynae</taxon>
        <taxon>Araneoidea</taxon>
        <taxon>Nephilidae</taxon>
        <taxon>Nephila</taxon>
    </lineage>
</organism>
<dbReference type="Gene3D" id="3.40.50.300">
    <property type="entry name" value="P-loop containing nucleotide triphosphate hydrolases"/>
    <property type="match status" value="1"/>
</dbReference>
<dbReference type="GO" id="GO:0000724">
    <property type="term" value="P:double-strand break repair via homologous recombination"/>
    <property type="evidence" value="ECO:0007669"/>
    <property type="project" value="TreeGrafter"/>
</dbReference>
<dbReference type="GO" id="GO:0005634">
    <property type="term" value="C:nucleus"/>
    <property type="evidence" value="ECO:0007669"/>
    <property type="project" value="UniProtKB-SubCell"/>
</dbReference>
<keyword evidence="6" id="KW-0347">Helicase</keyword>
<sequence length="220" mass="24194">TGKSQFLKFASKICMRTVLTSGIGTTNAGLTVSAVKESGKWQLEAGALVLADGGLCCIDEFSCIKEQDKTCIHEAMEQQTSVAKAGLVCSLSTKCSILAATNPKSKYDKNLSLSENTALASPLLSRFDIILVLLDTYDEKWDKMVSGYILDGHNFLAKAHTNEELEIVKDCLETCANKMTMKLKSFPPSAENFPPNKNIRSQRQQQESRPFKKQKHAHAT</sequence>
<name>A0A8X6TKC4_NEPPI</name>
<feature type="compositionally biased region" description="Polar residues" evidence="4">
    <location>
        <begin position="198"/>
        <end position="208"/>
    </location>
</feature>
<keyword evidence="2 3" id="KW-0067">ATP-binding</keyword>
<dbReference type="GO" id="GO:0005524">
    <property type="term" value="F:ATP binding"/>
    <property type="evidence" value="ECO:0007669"/>
    <property type="project" value="UniProtKB-KW"/>
</dbReference>
<dbReference type="InterPro" id="IPR027417">
    <property type="entry name" value="P-loop_NTPase"/>
</dbReference>
<comment type="caution">
    <text evidence="6">The sequence shown here is derived from an EMBL/GenBank/DDBJ whole genome shotgun (WGS) entry which is preliminary data.</text>
</comment>
<evidence type="ECO:0000313" key="6">
    <source>
        <dbReference type="EMBL" id="GFT17188.1"/>
    </source>
</evidence>
<feature type="compositionally biased region" description="Basic residues" evidence="4">
    <location>
        <begin position="211"/>
        <end position="220"/>
    </location>
</feature>
<dbReference type="SUPFAM" id="SSF52540">
    <property type="entry name" value="P-loop containing nucleoside triphosphate hydrolases"/>
    <property type="match status" value="1"/>
</dbReference>
<dbReference type="OrthoDB" id="6782233at2759"/>
<keyword evidence="6" id="KW-0378">Hydrolase</keyword>
<evidence type="ECO:0000256" key="3">
    <source>
        <dbReference type="RuleBase" id="RU004070"/>
    </source>
</evidence>
<dbReference type="EMBL" id="BMAW01010082">
    <property type="protein sequence ID" value="GFT17188.1"/>
    <property type="molecule type" value="Genomic_DNA"/>
</dbReference>